<dbReference type="EMBL" id="FCOI02000031">
    <property type="protein sequence ID" value="SAK88428.1"/>
    <property type="molecule type" value="Genomic_DNA"/>
</dbReference>
<dbReference type="OrthoDB" id="9795498at2"/>
<reference evidence="2" key="1">
    <citation type="submission" date="2016-01" db="EMBL/GenBank/DDBJ databases">
        <authorList>
            <person name="Peeters Charlotte."/>
        </authorList>
    </citation>
    <scope>NUCLEOTIDE SEQUENCE [LARGE SCALE GENOMIC DNA]</scope>
</reference>
<evidence type="ECO:0000313" key="2">
    <source>
        <dbReference type="Proteomes" id="UP000054624"/>
    </source>
</evidence>
<organism evidence="1 2">
    <name type="scientific">Caballeronia temeraria</name>
    <dbReference type="NCBI Taxonomy" id="1777137"/>
    <lineage>
        <taxon>Bacteria</taxon>
        <taxon>Pseudomonadati</taxon>
        <taxon>Pseudomonadota</taxon>
        <taxon>Betaproteobacteria</taxon>
        <taxon>Burkholderiales</taxon>
        <taxon>Burkholderiaceae</taxon>
        <taxon>Caballeronia</taxon>
    </lineage>
</organism>
<proteinExistence type="predicted"/>
<dbReference type="InterPro" id="IPR029063">
    <property type="entry name" value="SAM-dependent_MTases_sf"/>
</dbReference>
<dbReference type="Gene3D" id="3.40.50.150">
    <property type="entry name" value="Vaccinia Virus protein VP39"/>
    <property type="match status" value="1"/>
</dbReference>
<dbReference type="SUPFAM" id="SSF53335">
    <property type="entry name" value="S-adenosyl-L-methionine-dependent methyltransferases"/>
    <property type="match status" value="1"/>
</dbReference>
<dbReference type="Pfam" id="PF13578">
    <property type="entry name" value="Methyltransf_24"/>
    <property type="match status" value="1"/>
</dbReference>
<accession>A0A158D1H0</accession>
<protein>
    <recommendedName>
        <fullName evidence="3">Class I SAM-dependent methyltransferase</fullName>
    </recommendedName>
</protein>
<evidence type="ECO:0008006" key="3">
    <source>
        <dbReference type="Google" id="ProtNLM"/>
    </source>
</evidence>
<dbReference type="AlphaFoldDB" id="A0A158D1H0"/>
<dbReference type="InterPro" id="IPR018247">
    <property type="entry name" value="EF_Hand_1_Ca_BS"/>
</dbReference>
<dbReference type="PROSITE" id="PS00018">
    <property type="entry name" value="EF_HAND_1"/>
    <property type="match status" value="1"/>
</dbReference>
<dbReference type="Proteomes" id="UP000054624">
    <property type="component" value="Unassembled WGS sequence"/>
</dbReference>
<sequence length="335" mass="39010">MYIEERDLAIIKRDVATRERDLAIETCERTKVERDKALQEIVEVRKVAQNAFDRLHDFGERPFVPNGHFYSPIPLLSEFEKHKERIYGDVGRTLPGVDLNESGQIDLLELFRVAYKDLPFPDEQTAGFRYHYKNPAYGHSDAIFLNMMIRHAKPRRVIEIGSGYSSCMLLDTNERWFDNSIDCTFIEPYPQLLHSLLKKGDAERVKIIPTGVQDVGIELFQTLEANDILFVDSTHVSKVGSDVNEIVFKVLPALASGVFVHFHDIFYPMEYPADWIEEGRAWNEAYLLRAFLQHNSVFEVVMFNTFMQQFHRVFFEEHMPLCLKNTGASIWLRKR</sequence>
<dbReference type="STRING" id="1777137.AWB76_06330"/>
<name>A0A158D1H0_9BURK</name>
<evidence type="ECO:0000313" key="1">
    <source>
        <dbReference type="EMBL" id="SAK88428.1"/>
    </source>
</evidence>
<keyword evidence="2" id="KW-1185">Reference proteome</keyword>
<gene>
    <name evidence="1" type="ORF">AWB76_06330</name>
</gene>